<evidence type="ECO:0000259" key="3">
    <source>
        <dbReference type="PROSITE" id="PS51444"/>
    </source>
</evidence>
<dbReference type="AlphaFoldDB" id="A0A9N7ZCV3"/>
<protein>
    <recommendedName>
        <fullName evidence="6">FH2 domain-containing protein</fullName>
    </recommendedName>
</protein>
<dbReference type="GO" id="GO:0008360">
    <property type="term" value="P:regulation of cell shape"/>
    <property type="evidence" value="ECO:0007669"/>
    <property type="project" value="TreeGrafter"/>
</dbReference>
<dbReference type="Gene3D" id="1.20.58.2220">
    <property type="entry name" value="Formin, FH2 domain"/>
    <property type="match status" value="1"/>
</dbReference>
<gene>
    <name evidence="4" type="ORF">PLEPLA_LOCUS47542</name>
</gene>
<dbReference type="Proteomes" id="UP001153269">
    <property type="component" value="Unassembled WGS sequence"/>
</dbReference>
<evidence type="ECO:0000313" key="5">
    <source>
        <dbReference type="Proteomes" id="UP001153269"/>
    </source>
</evidence>
<proteinExistence type="inferred from homology"/>
<dbReference type="GO" id="GO:0016477">
    <property type="term" value="P:cell migration"/>
    <property type="evidence" value="ECO:0007669"/>
    <property type="project" value="TreeGrafter"/>
</dbReference>
<dbReference type="PANTHER" id="PTHR45857">
    <property type="entry name" value="FORMIN-LIKE PROTEIN"/>
    <property type="match status" value="1"/>
</dbReference>
<dbReference type="GO" id="GO:0051015">
    <property type="term" value="F:actin filament binding"/>
    <property type="evidence" value="ECO:0007669"/>
    <property type="project" value="TreeGrafter"/>
</dbReference>
<name>A0A9N7ZCV3_PLEPL</name>
<evidence type="ECO:0008006" key="6">
    <source>
        <dbReference type="Google" id="ProtNLM"/>
    </source>
</evidence>
<feature type="domain" description="DAD" evidence="2">
    <location>
        <begin position="130"/>
        <end position="164"/>
    </location>
</feature>
<dbReference type="InterPro" id="IPR015425">
    <property type="entry name" value="FH2_Formin"/>
</dbReference>
<dbReference type="InterPro" id="IPR042201">
    <property type="entry name" value="FH2_Formin_sf"/>
</dbReference>
<keyword evidence="5" id="KW-1185">Reference proteome</keyword>
<comment type="caution">
    <text evidence="4">The sequence shown here is derived from an EMBL/GenBank/DDBJ whole genome shotgun (WGS) entry which is preliminary data.</text>
</comment>
<dbReference type="PROSITE" id="PS51231">
    <property type="entry name" value="DAD"/>
    <property type="match status" value="1"/>
</dbReference>
<evidence type="ECO:0000256" key="1">
    <source>
        <dbReference type="ARBA" id="ARBA00023449"/>
    </source>
</evidence>
<dbReference type="GO" id="GO:0030866">
    <property type="term" value="P:cortical actin cytoskeleton organization"/>
    <property type="evidence" value="ECO:0007669"/>
    <property type="project" value="TreeGrafter"/>
</dbReference>
<organism evidence="4 5">
    <name type="scientific">Pleuronectes platessa</name>
    <name type="common">European plaice</name>
    <dbReference type="NCBI Taxonomy" id="8262"/>
    <lineage>
        <taxon>Eukaryota</taxon>
        <taxon>Metazoa</taxon>
        <taxon>Chordata</taxon>
        <taxon>Craniata</taxon>
        <taxon>Vertebrata</taxon>
        <taxon>Euteleostomi</taxon>
        <taxon>Actinopterygii</taxon>
        <taxon>Neopterygii</taxon>
        <taxon>Teleostei</taxon>
        <taxon>Neoteleostei</taxon>
        <taxon>Acanthomorphata</taxon>
        <taxon>Carangaria</taxon>
        <taxon>Pleuronectiformes</taxon>
        <taxon>Pleuronectoidei</taxon>
        <taxon>Pleuronectidae</taxon>
        <taxon>Pleuronectes</taxon>
    </lineage>
</organism>
<sequence>MEATAAEFSLEQQNPVLKTFLSTNTELLDSLVADGRTAQDVYDSAVEYFGENSKTTPPSMFFPVFVRFIKAYKQAEQDNEQKRKLVLNWETPSTPSKPDVMENKVSTLTRLPQMDLIAELKRRQVSPLVREGKDGAIEDIITALKSVPFTARRSSFRSTRRERLLLRSGPPSCCVIRAKLGGPEASCLPRSSSQHPLQAVEGNSIAVV</sequence>
<dbReference type="PROSITE" id="PS51444">
    <property type="entry name" value="FH2"/>
    <property type="match status" value="1"/>
</dbReference>
<dbReference type="EMBL" id="CADEAL010004445">
    <property type="protein sequence ID" value="CAB1459705.1"/>
    <property type="molecule type" value="Genomic_DNA"/>
</dbReference>
<dbReference type="SUPFAM" id="SSF101447">
    <property type="entry name" value="Formin homology 2 domain (FH2 domain)"/>
    <property type="match status" value="1"/>
</dbReference>
<dbReference type="Pfam" id="PF02181">
    <property type="entry name" value="FH2"/>
    <property type="match status" value="1"/>
</dbReference>
<comment type="similarity">
    <text evidence="1">Belongs to the formin homology family.</text>
</comment>
<evidence type="ECO:0000259" key="2">
    <source>
        <dbReference type="PROSITE" id="PS51231"/>
    </source>
</evidence>
<reference evidence="4" key="1">
    <citation type="submission" date="2020-03" db="EMBL/GenBank/DDBJ databases">
        <authorList>
            <person name="Weist P."/>
        </authorList>
    </citation>
    <scope>NUCLEOTIDE SEQUENCE</scope>
</reference>
<evidence type="ECO:0000313" key="4">
    <source>
        <dbReference type="EMBL" id="CAB1459705.1"/>
    </source>
</evidence>
<dbReference type="GO" id="GO:0005829">
    <property type="term" value="C:cytosol"/>
    <property type="evidence" value="ECO:0007669"/>
    <property type="project" value="TreeGrafter"/>
</dbReference>
<feature type="domain" description="FH2" evidence="3">
    <location>
        <begin position="1"/>
        <end position="98"/>
    </location>
</feature>
<accession>A0A9N7ZCV3</accession>
<dbReference type="InterPro" id="IPR014767">
    <property type="entry name" value="DAD_dom"/>
</dbReference>
<dbReference type="PANTHER" id="PTHR45857:SF2">
    <property type="entry name" value="FORMIN-LIKE PROTEIN 1"/>
    <property type="match status" value="1"/>
</dbReference>
<dbReference type="InterPro" id="IPR043592">
    <property type="entry name" value="FMNL_animal"/>
</dbReference>